<reference evidence="1 2" key="1">
    <citation type="journal article" date="2019" name="Sci. Rep.">
        <title>Comparative genomics of chytrid fungi reveal insights into the obligate biotrophic and pathogenic lifestyle of Synchytrium endobioticum.</title>
        <authorList>
            <person name="van de Vossenberg B.T.L.H."/>
            <person name="Warris S."/>
            <person name="Nguyen H.D.T."/>
            <person name="van Gent-Pelzer M.P.E."/>
            <person name="Joly D.L."/>
            <person name="van de Geest H.C."/>
            <person name="Bonants P.J.M."/>
            <person name="Smith D.S."/>
            <person name="Levesque C.A."/>
            <person name="van der Lee T.A.J."/>
        </authorList>
    </citation>
    <scope>NUCLEOTIDE SEQUENCE [LARGE SCALE GENOMIC DNA]</scope>
    <source>
        <strain evidence="1 2">JEL517</strain>
    </source>
</reference>
<gene>
    <name evidence="1" type="ORF">SmJEL517_g01201</name>
</gene>
<evidence type="ECO:0000313" key="2">
    <source>
        <dbReference type="Proteomes" id="UP000319731"/>
    </source>
</evidence>
<keyword evidence="2" id="KW-1185">Reference proteome</keyword>
<accession>A0A507CC11</accession>
<name>A0A507CC11_9FUNG</name>
<protein>
    <submittedName>
        <fullName evidence="1">Uncharacterized protein</fullName>
    </submittedName>
</protein>
<dbReference type="EMBL" id="QEAO01000004">
    <property type="protein sequence ID" value="TPX36709.1"/>
    <property type="molecule type" value="Genomic_DNA"/>
</dbReference>
<dbReference type="OrthoDB" id="4920779at2759"/>
<comment type="caution">
    <text evidence="1">The sequence shown here is derived from an EMBL/GenBank/DDBJ whole genome shotgun (WGS) entry which is preliminary data.</text>
</comment>
<dbReference type="AlphaFoldDB" id="A0A507CC11"/>
<dbReference type="Proteomes" id="UP000319731">
    <property type="component" value="Unassembled WGS sequence"/>
</dbReference>
<dbReference type="GeneID" id="42002426"/>
<proteinExistence type="predicted"/>
<dbReference type="RefSeq" id="XP_031026923.1">
    <property type="nucleotide sequence ID" value="XM_031167129.1"/>
</dbReference>
<evidence type="ECO:0000313" key="1">
    <source>
        <dbReference type="EMBL" id="TPX36709.1"/>
    </source>
</evidence>
<sequence length="155" mass="16930">MPPYVRSTLLLPPPDAAMETTPSKGYIKSLDAGVRNVHITPSILTLVRDAIDGARVVDNIAIVILASIRAKWSQTELMWVSLVTEFAPTTILTANTAIEYTPVSGQVEEVILLDEDGNEMPKIPGTRAILPIVSPGLRATAYYELFKKTHNGRTM</sequence>
<organism evidence="1 2">
    <name type="scientific">Synchytrium microbalum</name>
    <dbReference type="NCBI Taxonomy" id="1806994"/>
    <lineage>
        <taxon>Eukaryota</taxon>
        <taxon>Fungi</taxon>
        <taxon>Fungi incertae sedis</taxon>
        <taxon>Chytridiomycota</taxon>
        <taxon>Chytridiomycota incertae sedis</taxon>
        <taxon>Chytridiomycetes</taxon>
        <taxon>Synchytriales</taxon>
        <taxon>Synchytriaceae</taxon>
        <taxon>Synchytrium</taxon>
    </lineage>
</organism>